<dbReference type="GO" id="GO:0006753">
    <property type="term" value="P:nucleoside phosphate metabolic process"/>
    <property type="evidence" value="ECO:0007669"/>
    <property type="project" value="TreeGrafter"/>
</dbReference>
<organism evidence="4 5">
    <name type="scientific">Iocasia fonsfrigidae</name>
    <dbReference type="NCBI Taxonomy" id="2682810"/>
    <lineage>
        <taxon>Bacteria</taxon>
        <taxon>Bacillati</taxon>
        <taxon>Bacillota</taxon>
        <taxon>Clostridia</taxon>
        <taxon>Halanaerobiales</taxon>
        <taxon>Halanaerobiaceae</taxon>
        <taxon>Iocasia</taxon>
    </lineage>
</organism>
<dbReference type="PANTHER" id="PTHR11839:SF18">
    <property type="entry name" value="NUDIX HYDROLASE DOMAIN-CONTAINING PROTEIN"/>
    <property type="match status" value="1"/>
</dbReference>
<evidence type="ECO:0000259" key="3">
    <source>
        <dbReference type="PROSITE" id="PS51462"/>
    </source>
</evidence>
<dbReference type="Proteomes" id="UP000665020">
    <property type="component" value="Chromosome"/>
</dbReference>
<reference evidence="4" key="1">
    <citation type="submission" date="2019-12" db="EMBL/GenBank/DDBJ databases">
        <authorList>
            <person name="zhang j."/>
            <person name="sun C.M."/>
        </authorList>
    </citation>
    <scope>NUCLEOTIDE SEQUENCE</scope>
    <source>
        <strain evidence="4">NS-1</strain>
    </source>
</reference>
<dbReference type="Pfam" id="PF00293">
    <property type="entry name" value="NUDIX"/>
    <property type="match status" value="1"/>
</dbReference>
<dbReference type="PANTHER" id="PTHR11839">
    <property type="entry name" value="UDP/ADP-SUGAR PYROPHOSPHATASE"/>
    <property type="match status" value="1"/>
</dbReference>
<evidence type="ECO:0000256" key="1">
    <source>
        <dbReference type="ARBA" id="ARBA00001946"/>
    </source>
</evidence>
<accession>A0A8A7K9L1</accession>
<dbReference type="RefSeq" id="WP_230866913.1">
    <property type="nucleotide sequence ID" value="NZ_CP046640.1"/>
</dbReference>
<dbReference type="EMBL" id="CP046640">
    <property type="protein sequence ID" value="QTL98493.1"/>
    <property type="molecule type" value="Genomic_DNA"/>
</dbReference>
<protein>
    <submittedName>
        <fullName evidence="4">NUDIX domain-containing protein</fullName>
    </submittedName>
</protein>
<dbReference type="GO" id="GO:0019693">
    <property type="term" value="P:ribose phosphate metabolic process"/>
    <property type="evidence" value="ECO:0007669"/>
    <property type="project" value="TreeGrafter"/>
</dbReference>
<dbReference type="SUPFAM" id="SSF55811">
    <property type="entry name" value="Nudix"/>
    <property type="match status" value="1"/>
</dbReference>
<evidence type="ECO:0000313" key="5">
    <source>
        <dbReference type="Proteomes" id="UP000665020"/>
    </source>
</evidence>
<dbReference type="InterPro" id="IPR000086">
    <property type="entry name" value="NUDIX_hydrolase_dom"/>
</dbReference>
<dbReference type="PROSITE" id="PS00893">
    <property type="entry name" value="NUDIX_BOX"/>
    <property type="match status" value="1"/>
</dbReference>
<dbReference type="InterPro" id="IPR020084">
    <property type="entry name" value="NUDIX_hydrolase_CS"/>
</dbReference>
<dbReference type="GO" id="GO:0005829">
    <property type="term" value="C:cytosol"/>
    <property type="evidence" value="ECO:0007669"/>
    <property type="project" value="TreeGrafter"/>
</dbReference>
<dbReference type="PROSITE" id="PS51462">
    <property type="entry name" value="NUDIX"/>
    <property type="match status" value="1"/>
</dbReference>
<dbReference type="Gene3D" id="3.90.79.10">
    <property type="entry name" value="Nucleoside Triphosphate Pyrophosphohydrolase"/>
    <property type="match status" value="1"/>
</dbReference>
<feature type="domain" description="Nudix hydrolase" evidence="3">
    <location>
        <begin position="40"/>
        <end position="173"/>
    </location>
</feature>
<dbReference type="InterPro" id="IPR015797">
    <property type="entry name" value="NUDIX_hydrolase-like_dom_sf"/>
</dbReference>
<proteinExistence type="predicted"/>
<gene>
    <name evidence="4" type="ORF">GM661_11190</name>
</gene>
<dbReference type="FunFam" id="3.90.79.10:FF:000024">
    <property type="entry name" value="ADP-ribose pyrophosphatase"/>
    <property type="match status" value="1"/>
</dbReference>
<comment type="cofactor">
    <cofactor evidence="1">
        <name>Mg(2+)</name>
        <dbReference type="ChEBI" id="CHEBI:18420"/>
    </cofactor>
</comment>
<keyword evidence="5" id="KW-1185">Reference proteome</keyword>
<dbReference type="KEGG" id="ifn:GM661_11190"/>
<dbReference type="GO" id="GO:0016787">
    <property type="term" value="F:hydrolase activity"/>
    <property type="evidence" value="ECO:0007669"/>
    <property type="project" value="UniProtKB-KW"/>
</dbReference>
<evidence type="ECO:0000313" key="4">
    <source>
        <dbReference type="EMBL" id="QTL98493.1"/>
    </source>
</evidence>
<keyword evidence="2" id="KW-0378">Hydrolase</keyword>
<dbReference type="AlphaFoldDB" id="A0A8A7K9L1"/>
<name>A0A8A7K9L1_9FIRM</name>
<sequence>MDFKEERIDSEDIYQGKIVNLRIDQVKLPNGRVSTREVVEHSGGVSILALTEKKEILLVEQYRTPVEETLLELPAGKLEPGENPLDCARRELIEETGFKAARIKHLYSFYTTPGFSDELLYLYLASELEEVGTDFDEDEIIKNHLISPGEIMDSILSGRIKDAKTIVGLLTYLRGDFNV</sequence>
<evidence type="ECO:0000256" key="2">
    <source>
        <dbReference type="ARBA" id="ARBA00022801"/>
    </source>
</evidence>